<reference evidence="1 2" key="1">
    <citation type="journal article" date="2016" name="Front. Microbiol.">
        <title>Genomic Resource of Rice Seed Associated Bacteria.</title>
        <authorList>
            <person name="Midha S."/>
            <person name="Bansal K."/>
            <person name="Sharma S."/>
            <person name="Kumar N."/>
            <person name="Patil P.P."/>
            <person name="Chaudhry V."/>
            <person name="Patil P.B."/>
        </authorList>
    </citation>
    <scope>NUCLEOTIDE SEQUENCE [LARGE SCALE GENOMIC DNA]</scope>
    <source>
        <strain evidence="1 2">NS115</strain>
    </source>
</reference>
<dbReference type="EMBL" id="LDRX01000028">
    <property type="protein sequence ID" value="KTS83583.1"/>
    <property type="molecule type" value="Genomic_DNA"/>
</dbReference>
<dbReference type="Proteomes" id="UP000074866">
    <property type="component" value="Unassembled WGS sequence"/>
</dbReference>
<comment type="caution">
    <text evidence="1">The sequence shown here is derived from an EMBL/GenBank/DDBJ whole genome shotgun (WGS) entry which is preliminary data.</text>
</comment>
<protein>
    <submittedName>
        <fullName evidence="1">Uncharacterized protein</fullName>
    </submittedName>
</protein>
<organism evidence="1 2">
    <name type="scientific">Paenibacillus jamilae</name>
    <dbReference type="NCBI Taxonomy" id="114136"/>
    <lineage>
        <taxon>Bacteria</taxon>
        <taxon>Bacillati</taxon>
        <taxon>Bacillota</taxon>
        <taxon>Bacilli</taxon>
        <taxon>Bacillales</taxon>
        <taxon>Paenibacillaceae</taxon>
        <taxon>Paenibacillus</taxon>
    </lineage>
</organism>
<gene>
    <name evidence="1" type="ORF">NS115_06740</name>
</gene>
<accession>A0ACC4ZXS2</accession>
<proteinExistence type="predicted"/>
<keyword evidence="2" id="KW-1185">Reference proteome</keyword>
<evidence type="ECO:0000313" key="1">
    <source>
        <dbReference type="EMBL" id="KTS83583.1"/>
    </source>
</evidence>
<name>A0ACC4ZXS2_9BACL</name>
<evidence type="ECO:0000313" key="2">
    <source>
        <dbReference type="Proteomes" id="UP000074866"/>
    </source>
</evidence>
<sequence>MSPKGVADEPSIIAINQQYVNQSVEKLSGEEENALQQLEKAIRAVQGPEKKFEISVHKETHAIMIKVFDKQTGDLIREVPREKLLDVAANFMEMNGLIIDEKA</sequence>